<dbReference type="PANTHER" id="PTHR10091">
    <property type="entry name" value="ALDOSE-1-EPIMERASE"/>
    <property type="match status" value="1"/>
</dbReference>
<dbReference type="InterPro" id="IPR015443">
    <property type="entry name" value="Aldose_1-epimerase"/>
</dbReference>
<organism evidence="9 10">
    <name type="scientific">Roseateles saccharophilus</name>
    <name type="common">Pseudomonas saccharophila</name>
    <dbReference type="NCBI Taxonomy" id="304"/>
    <lineage>
        <taxon>Bacteria</taxon>
        <taxon>Pseudomonadati</taxon>
        <taxon>Pseudomonadota</taxon>
        <taxon>Betaproteobacteria</taxon>
        <taxon>Burkholderiales</taxon>
        <taxon>Sphaerotilaceae</taxon>
        <taxon>Roseateles</taxon>
    </lineage>
</organism>
<dbReference type="GO" id="GO:0004034">
    <property type="term" value="F:aldose 1-epimerase activity"/>
    <property type="evidence" value="ECO:0007669"/>
    <property type="project" value="UniProtKB-EC"/>
</dbReference>
<evidence type="ECO:0000256" key="3">
    <source>
        <dbReference type="ARBA" id="ARBA00023235"/>
    </source>
</evidence>
<dbReference type="Pfam" id="PF01263">
    <property type="entry name" value="Aldose_epim"/>
    <property type="match status" value="1"/>
</dbReference>
<dbReference type="PANTHER" id="PTHR10091:SF0">
    <property type="entry name" value="GALACTOSE MUTAROTASE"/>
    <property type="match status" value="1"/>
</dbReference>
<dbReference type="SUPFAM" id="SSF74650">
    <property type="entry name" value="Galactose mutarotase-like"/>
    <property type="match status" value="1"/>
</dbReference>
<dbReference type="RefSeq" id="WP_132570615.1">
    <property type="nucleotide sequence ID" value="NZ_CBCSGL010000003.1"/>
</dbReference>
<dbReference type="NCBIfam" id="NF008277">
    <property type="entry name" value="PRK11055.1"/>
    <property type="match status" value="1"/>
</dbReference>
<evidence type="ECO:0000256" key="5">
    <source>
        <dbReference type="PIRNR" id="PIRNR005096"/>
    </source>
</evidence>
<dbReference type="EMBL" id="SMBU01000006">
    <property type="protein sequence ID" value="TCV01162.1"/>
    <property type="molecule type" value="Genomic_DNA"/>
</dbReference>
<dbReference type="GO" id="GO:0033499">
    <property type="term" value="P:galactose catabolic process via UDP-galactose, Leloir pathway"/>
    <property type="evidence" value="ECO:0007669"/>
    <property type="project" value="TreeGrafter"/>
</dbReference>
<comment type="caution">
    <text evidence="9">The sequence shown here is derived from an EMBL/GenBank/DDBJ whole genome shotgun (WGS) entry which is preliminary data.</text>
</comment>
<sequence>MIRNPVPPTAEPAPAVYTLGTADGLQIQVSSHGGRWLSCRVPLPDGSRREAILGHTTAAEHLHEPGFFGAIVGRYANRLAGAAFTLDGRHHALPANEGANQLHGGPEGFDRRAWTVVDHGPRHLRLALHSPDGDQGYPGALDAEVEYRLDPAQPALTLRFGARVTAPCPVSLTSHPYFNLDGDAASVQEHRLRVAATAMLPVRADMIPTGELAAVQGTAFDLRQARRIGDGLGRDEPQLLLAGGYDHCYALDAGAARGELAAAELMAGDGRLAMRLYTDYPGLQVCSGNFVQNSRGRDGRPFRRHAGIALEPQFFPDAPNHPAWREQGCVLRPGQRLSRFMRLEFDA</sequence>
<reference evidence="9 10" key="1">
    <citation type="submission" date="2019-03" db="EMBL/GenBank/DDBJ databases">
        <title>Genomic Encyclopedia of Type Strains, Phase IV (KMG-IV): sequencing the most valuable type-strain genomes for metagenomic binning, comparative biology and taxonomic classification.</title>
        <authorList>
            <person name="Goeker M."/>
        </authorList>
    </citation>
    <scope>NUCLEOTIDE SEQUENCE [LARGE SCALE GENOMIC DNA]</scope>
    <source>
        <strain evidence="9 10">DSM 654</strain>
    </source>
</reference>
<protein>
    <recommendedName>
        <fullName evidence="5">Aldose 1-epimerase</fullName>
        <ecNumber evidence="5">5.1.3.3</ecNumber>
    </recommendedName>
</protein>
<evidence type="ECO:0000256" key="6">
    <source>
        <dbReference type="PIRSR" id="PIRSR005096-1"/>
    </source>
</evidence>
<evidence type="ECO:0000256" key="8">
    <source>
        <dbReference type="PIRSR" id="PIRSR005096-3"/>
    </source>
</evidence>
<proteinExistence type="inferred from homology"/>
<evidence type="ECO:0000256" key="7">
    <source>
        <dbReference type="PIRSR" id="PIRSR005096-2"/>
    </source>
</evidence>
<keyword evidence="10" id="KW-1185">Reference proteome</keyword>
<dbReference type="PIRSF" id="PIRSF005096">
    <property type="entry name" value="GALM"/>
    <property type="match status" value="1"/>
</dbReference>
<dbReference type="InterPro" id="IPR014718">
    <property type="entry name" value="GH-type_carb-bd"/>
</dbReference>
<dbReference type="GO" id="GO:0005737">
    <property type="term" value="C:cytoplasm"/>
    <property type="evidence" value="ECO:0007669"/>
    <property type="project" value="TreeGrafter"/>
</dbReference>
<dbReference type="InterPro" id="IPR011013">
    <property type="entry name" value="Gal_mutarotase_sf_dom"/>
</dbReference>
<dbReference type="Proteomes" id="UP000295110">
    <property type="component" value="Unassembled WGS sequence"/>
</dbReference>
<feature type="binding site" evidence="7">
    <location>
        <position position="246"/>
    </location>
    <ligand>
        <name>beta-D-galactose</name>
        <dbReference type="ChEBI" id="CHEBI:27667"/>
    </ligand>
</feature>
<evidence type="ECO:0000313" key="10">
    <source>
        <dbReference type="Proteomes" id="UP000295110"/>
    </source>
</evidence>
<evidence type="ECO:0000256" key="2">
    <source>
        <dbReference type="ARBA" id="ARBA00006206"/>
    </source>
</evidence>
<dbReference type="CDD" id="cd09019">
    <property type="entry name" value="galactose_mutarotase_like"/>
    <property type="match status" value="1"/>
</dbReference>
<accession>A0A4R3VC08</accession>
<keyword evidence="4 5" id="KW-0119">Carbohydrate metabolism</keyword>
<feature type="binding site" evidence="8">
    <location>
        <begin position="77"/>
        <end position="78"/>
    </location>
    <ligand>
        <name>beta-D-galactose</name>
        <dbReference type="ChEBI" id="CHEBI:27667"/>
    </ligand>
</feature>
<evidence type="ECO:0000256" key="4">
    <source>
        <dbReference type="ARBA" id="ARBA00023277"/>
    </source>
</evidence>
<dbReference type="UniPathway" id="UPA00242"/>
<dbReference type="EC" id="5.1.3.3" evidence="5"/>
<dbReference type="AlphaFoldDB" id="A0A4R3VC08"/>
<dbReference type="InterPro" id="IPR047215">
    <property type="entry name" value="Galactose_mutarotase-like"/>
</dbReference>
<comment type="catalytic activity">
    <reaction evidence="5">
        <text>alpha-D-glucose = beta-D-glucose</text>
        <dbReference type="Rhea" id="RHEA:10264"/>
        <dbReference type="ChEBI" id="CHEBI:15903"/>
        <dbReference type="ChEBI" id="CHEBI:17925"/>
        <dbReference type="EC" id="5.1.3.3"/>
    </reaction>
</comment>
<dbReference type="Gene3D" id="2.70.98.10">
    <property type="match status" value="1"/>
</dbReference>
<comment type="similarity">
    <text evidence="2 5">Belongs to the aldose epimerase family.</text>
</comment>
<gene>
    <name evidence="9" type="ORF">EV671_100688</name>
</gene>
<comment type="pathway">
    <text evidence="1 5">Carbohydrate metabolism; hexose metabolism.</text>
</comment>
<evidence type="ECO:0000313" key="9">
    <source>
        <dbReference type="EMBL" id="TCV01162.1"/>
    </source>
</evidence>
<name>A0A4R3VC08_ROSSA</name>
<feature type="active site" description="Proton acceptor" evidence="6">
    <location>
        <position position="311"/>
    </location>
</feature>
<feature type="binding site" evidence="8">
    <location>
        <begin position="175"/>
        <end position="177"/>
    </location>
    <ligand>
        <name>beta-D-galactose</name>
        <dbReference type="ChEBI" id="CHEBI:27667"/>
    </ligand>
</feature>
<keyword evidence="3 5" id="KW-0413">Isomerase</keyword>
<dbReference type="GO" id="GO:0006006">
    <property type="term" value="P:glucose metabolic process"/>
    <property type="evidence" value="ECO:0007669"/>
    <property type="project" value="TreeGrafter"/>
</dbReference>
<dbReference type="OrthoDB" id="9779408at2"/>
<feature type="active site" description="Proton donor" evidence="6">
    <location>
        <position position="175"/>
    </location>
</feature>
<dbReference type="GO" id="GO:0030246">
    <property type="term" value="F:carbohydrate binding"/>
    <property type="evidence" value="ECO:0007669"/>
    <property type="project" value="InterPro"/>
</dbReference>
<dbReference type="InterPro" id="IPR008183">
    <property type="entry name" value="Aldose_1/G6P_1-epimerase"/>
</dbReference>
<evidence type="ECO:0000256" key="1">
    <source>
        <dbReference type="ARBA" id="ARBA00005028"/>
    </source>
</evidence>